<reference evidence="5" key="1">
    <citation type="journal article" date="2019" name="Int. J. Syst. Evol. Microbiol.">
        <title>The Global Catalogue of Microorganisms (GCM) 10K type strain sequencing project: providing services to taxonomists for standard genome sequencing and annotation.</title>
        <authorList>
            <consortium name="The Broad Institute Genomics Platform"/>
            <consortium name="The Broad Institute Genome Sequencing Center for Infectious Disease"/>
            <person name="Wu L."/>
            <person name="Ma J."/>
        </authorList>
    </citation>
    <scope>NUCLEOTIDE SEQUENCE [LARGE SCALE GENOMIC DNA]</scope>
    <source>
        <strain evidence="5">ICMP 19430</strain>
    </source>
</reference>
<comment type="caution">
    <text evidence="4">The sequence shown here is derived from an EMBL/GenBank/DDBJ whole genome shotgun (WGS) entry which is preliminary data.</text>
</comment>
<accession>A0ABW2S1B6</accession>
<dbReference type="InterPro" id="IPR050631">
    <property type="entry name" value="PheA/TfdB_FAD_monoxygenase"/>
</dbReference>
<evidence type="ECO:0000256" key="1">
    <source>
        <dbReference type="ARBA" id="ARBA00023002"/>
    </source>
</evidence>
<dbReference type="InterPro" id="IPR036188">
    <property type="entry name" value="FAD/NAD-bd_sf"/>
</dbReference>
<evidence type="ECO:0000313" key="4">
    <source>
        <dbReference type="EMBL" id="MFC7449896.1"/>
    </source>
</evidence>
<dbReference type="InterPro" id="IPR002938">
    <property type="entry name" value="FAD-bd"/>
</dbReference>
<protein>
    <submittedName>
        <fullName evidence="4">FAD-dependent monooxygenase</fullName>
    </submittedName>
</protein>
<keyword evidence="4" id="KW-0503">Monooxygenase</keyword>
<name>A0ABW2S1B6_9NOCA</name>
<dbReference type="PANTHER" id="PTHR43476">
    <property type="entry name" value="3-(3-HYDROXY-PHENYL)PROPIONATE/3-HYDROXYCINNAMIC ACID HYDROXYLASE"/>
    <property type="match status" value="1"/>
</dbReference>
<keyword evidence="5" id="KW-1185">Reference proteome</keyword>
<feature type="domain" description="FAD-binding" evidence="3">
    <location>
        <begin position="6"/>
        <end position="320"/>
    </location>
</feature>
<dbReference type="Pfam" id="PF01494">
    <property type="entry name" value="FAD_binding_3"/>
    <property type="match status" value="1"/>
</dbReference>
<dbReference type="SUPFAM" id="SSF51905">
    <property type="entry name" value="FAD/NAD(P)-binding domain"/>
    <property type="match status" value="1"/>
</dbReference>
<dbReference type="RefSeq" id="WP_378407324.1">
    <property type="nucleotide sequence ID" value="NZ_JBHTCS010000022.1"/>
</dbReference>
<dbReference type="Gene3D" id="3.30.9.20">
    <property type="match status" value="1"/>
</dbReference>
<dbReference type="PANTHER" id="PTHR43476:SF4">
    <property type="entry name" value="BLR0106 PROTEIN"/>
    <property type="match status" value="1"/>
</dbReference>
<keyword evidence="2" id="KW-0520">NAD</keyword>
<organism evidence="4 5">
    <name type="scientific">Rhodococcus daqingensis</name>
    <dbReference type="NCBI Taxonomy" id="2479363"/>
    <lineage>
        <taxon>Bacteria</taxon>
        <taxon>Bacillati</taxon>
        <taxon>Actinomycetota</taxon>
        <taxon>Actinomycetes</taxon>
        <taxon>Mycobacteriales</taxon>
        <taxon>Nocardiaceae</taxon>
        <taxon>Rhodococcus</taxon>
    </lineage>
</organism>
<dbReference type="EMBL" id="JBHTCS010000022">
    <property type="protein sequence ID" value="MFC7449896.1"/>
    <property type="molecule type" value="Genomic_DNA"/>
</dbReference>
<sequence length="402" mass="44842">MRIVCAGGGPAGLYFAICAKRRDAGHEIAVVERDPRGATYGWGVGYWDDLLDVMYRHDRVSAQKLRAASFVWQGRKVVRGEQAAYLGGSGYSVNRSTLLEILTERAEELGVEIRHEIAAADHDGFSAADLIVAADGSRSQIRTAHAESFGSRTRTGRNRFIWLGTEQRFKQMVIAMEQTDAGWMWFYGYPSAPGISTCVVECPPETWTGLGLDSANHEDGVRILESVFRKALGGNSLISSDRGRPAQWAQYVETSNETFHHANIALVGDAAHTVHFTMGSGTGLAMMDACELAASLHRRPALSDALERYSRKRRSALHRVAAAGRTSMMWFENADNSFGDDVVDVAYALAWRYHPEEPWGYASHRAAQFPIVRHGRDRYDHARRWYLARRRGEPLLPPTRRS</sequence>
<evidence type="ECO:0000313" key="5">
    <source>
        <dbReference type="Proteomes" id="UP001596484"/>
    </source>
</evidence>
<dbReference type="Proteomes" id="UP001596484">
    <property type="component" value="Unassembled WGS sequence"/>
</dbReference>
<proteinExistence type="predicted"/>
<dbReference type="PRINTS" id="PR00420">
    <property type="entry name" value="RNGMNOXGNASE"/>
</dbReference>
<evidence type="ECO:0000256" key="2">
    <source>
        <dbReference type="ARBA" id="ARBA00023027"/>
    </source>
</evidence>
<dbReference type="GO" id="GO:0004497">
    <property type="term" value="F:monooxygenase activity"/>
    <property type="evidence" value="ECO:0007669"/>
    <property type="project" value="UniProtKB-KW"/>
</dbReference>
<gene>
    <name evidence="4" type="ORF">ACFQS9_18525</name>
</gene>
<dbReference type="Gene3D" id="3.50.50.60">
    <property type="entry name" value="FAD/NAD(P)-binding domain"/>
    <property type="match status" value="1"/>
</dbReference>
<keyword evidence="1" id="KW-0560">Oxidoreductase</keyword>
<evidence type="ECO:0000259" key="3">
    <source>
        <dbReference type="Pfam" id="PF01494"/>
    </source>
</evidence>